<dbReference type="RefSeq" id="XP_025371242.1">
    <property type="nucleotide sequence ID" value="XM_025513440.1"/>
</dbReference>
<accession>A0A316W2Z1</accession>
<gene>
    <name evidence="2" type="ORF">IE81DRAFT_321745</name>
</gene>
<dbReference type="EMBL" id="KZ819364">
    <property type="protein sequence ID" value="PWN44082.1"/>
    <property type="molecule type" value="Genomic_DNA"/>
</dbReference>
<dbReference type="InParanoid" id="A0A316W2Z1"/>
<dbReference type="Proteomes" id="UP000245783">
    <property type="component" value="Unassembled WGS sequence"/>
</dbReference>
<dbReference type="AlphaFoldDB" id="A0A316W2Z1"/>
<evidence type="ECO:0000256" key="1">
    <source>
        <dbReference type="SAM" id="SignalP"/>
    </source>
</evidence>
<feature type="chain" id="PRO_5016348132" description="Secreted protein" evidence="1">
    <location>
        <begin position="19"/>
        <end position="73"/>
    </location>
</feature>
<evidence type="ECO:0000313" key="3">
    <source>
        <dbReference type="Proteomes" id="UP000245783"/>
    </source>
</evidence>
<evidence type="ECO:0000313" key="2">
    <source>
        <dbReference type="EMBL" id="PWN44082.1"/>
    </source>
</evidence>
<evidence type="ECO:0008006" key="4">
    <source>
        <dbReference type="Google" id="ProtNLM"/>
    </source>
</evidence>
<name>A0A316W2Z1_9BASI</name>
<protein>
    <recommendedName>
        <fullName evidence="4">Secreted protein</fullName>
    </recommendedName>
</protein>
<feature type="signal peptide" evidence="1">
    <location>
        <begin position="1"/>
        <end position="18"/>
    </location>
</feature>
<proteinExistence type="predicted"/>
<reference evidence="2 3" key="1">
    <citation type="journal article" date="2018" name="Mol. Biol. Evol.">
        <title>Broad Genomic Sampling Reveals a Smut Pathogenic Ancestry of the Fungal Clade Ustilaginomycotina.</title>
        <authorList>
            <person name="Kijpornyongpan T."/>
            <person name="Mondo S.J."/>
            <person name="Barry K."/>
            <person name="Sandor L."/>
            <person name="Lee J."/>
            <person name="Lipzen A."/>
            <person name="Pangilinan J."/>
            <person name="LaButti K."/>
            <person name="Hainaut M."/>
            <person name="Henrissat B."/>
            <person name="Grigoriev I.V."/>
            <person name="Spatafora J.W."/>
            <person name="Aime M.C."/>
        </authorList>
    </citation>
    <scope>NUCLEOTIDE SEQUENCE [LARGE SCALE GENOMIC DNA]</scope>
    <source>
        <strain evidence="2 3">MCA 4658</strain>
    </source>
</reference>
<sequence>MSPCCRGVLMLYLPAFQAQHMGCVDGACWKAAVRMLDLARSLESAVPSADPRRTDPLDLLHGQGSNATWACLL</sequence>
<organism evidence="2 3">
    <name type="scientific">Ceraceosorus guamensis</name>
    <dbReference type="NCBI Taxonomy" id="1522189"/>
    <lineage>
        <taxon>Eukaryota</taxon>
        <taxon>Fungi</taxon>
        <taxon>Dikarya</taxon>
        <taxon>Basidiomycota</taxon>
        <taxon>Ustilaginomycotina</taxon>
        <taxon>Exobasidiomycetes</taxon>
        <taxon>Ceraceosorales</taxon>
        <taxon>Ceraceosoraceae</taxon>
        <taxon>Ceraceosorus</taxon>
    </lineage>
</organism>
<keyword evidence="3" id="KW-1185">Reference proteome</keyword>
<keyword evidence="1" id="KW-0732">Signal</keyword>
<dbReference type="GeneID" id="37035310"/>